<dbReference type="EMBL" id="KV417538">
    <property type="protein sequence ID" value="KZP22553.1"/>
    <property type="molecule type" value="Genomic_DNA"/>
</dbReference>
<evidence type="ECO:0000313" key="1">
    <source>
        <dbReference type="EMBL" id="KZP13372.1"/>
    </source>
</evidence>
<dbReference type="AlphaFoldDB" id="A0A166C7K5"/>
<dbReference type="EMBL" id="KV417634">
    <property type="protein sequence ID" value="KZP13372.1"/>
    <property type="molecule type" value="Genomic_DNA"/>
</dbReference>
<proteinExistence type="predicted"/>
<reference evidence="1 3" key="1">
    <citation type="journal article" date="2016" name="Mol. Biol. Evol.">
        <title>Comparative Genomics of Early-Diverging Mushroom-Forming Fungi Provides Insights into the Origins of Lignocellulose Decay Capabilities.</title>
        <authorList>
            <person name="Nagy L.G."/>
            <person name="Riley R."/>
            <person name="Tritt A."/>
            <person name="Adam C."/>
            <person name="Daum C."/>
            <person name="Floudas D."/>
            <person name="Sun H."/>
            <person name="Yadav J.S."/>
            <person name="Pangilinan J."/>
            <person name="Larsson K.H."/>
            <person name="Matsuura K."/>
            <person name="Barry K."/>
            <person name="Labutti K."/>
            <person name="Kuo R."/>
            <person name="Ohm R.A."/>
            <person name="Bhattacharya S.S."/>
            <person name="Shirouzu T."/>
            <person name="Yoshinaga Y."/>
            <person name="Martin F.M."/>
            <person name="Grigoriev I.V."/>
            <person name="Hibbett D.S."/>
        </authorList>
    </citation>
    <scope>NUCLEOTIDE SEQUENCE [LARGE SCALE GENOMIC DNA]</scope>
    <source>
        <strain evidence="1 3">CBS 109695</strain>
    </source>
</reference>
<dbReference type="Proteomes" id="UP000076532">
    <property type="component" value="Unassembled WGS sequence"/>
</dbReference>
<evidence type="ECO:0000313" key="3">
    <source>
        <dbReference type="Proteomes" id="UP000076532"/>
    </source>
</evidence>
<name>A0A166C7K5_9AGAM</name>
<organism evidence="1 3">
    <name type="scientific">Athelia psychrophila</name>
    <dbReference type="NCBI Taxonomy" id="1759441"/>
    <lineage>
        <taxon>Eukaryota</taxon>
        <taxon>Fungi</taxon>
        <taxon>Dikarya</taxon>
        <taxon>Basidiomycota</taxon>
        <taxon>Agaricomycotina</taxon>
        <taxon>Agaricomycetes</taxon>
        <taxon>Agaricomycetidae</taxon>
        <taxon>Atheliales</taxon>
        <taxon>Atheliaceae</taxon>
        <taxon>Athelia</taxon>
    </lineage>
</organism>
<evidence type="ECO:0000313" key="2">
    <source>
        <dbReference type="EMBL" id="KZP22553.1"/>
    </source>
</evidence>
<sequence length="64" mass="7137">MGARQLRYWGNPIIITQHHPRPLSRFMVPSLLTCADKTVLARIIASPNMPCLPFLFAELDGSSS</sequence>
<accession>A0A166C7K5</accession>
<gene>
    <name evidence="2" type="ORF">FIBSPDRAFT_859341</name>
    <name evidence="1" type="ORF">FIBSPDRAFT_869381</name>
</gene>
<keyword evidence="3" id="KW-1185">Reference proteome</keyword>
<protein>
    <submittedName>
        <fullName evidence="1">Uncharacterized protein</fullName>
    </submittedName>
</protein>